<gene>
    <name evidence="2" type="ORF">GSCOC_T00033237001</name>
</gene>
<sequence>MEIDSTAISPSSETLDLDSLQSQILELREILRSCNEDYEMGPSEVKELFQDQALEVQSNMDQIMADTSDINSLSLEGLAELSDHLKNELRSVESENAKIENELNELSRRYVEDSCQLESEVEGLSSFLDSIDKQASKIYFRRDGDLQVDYSTNGKDQANRLKACDGSNIEILELSHQIEKSKSTLKSLQDLDYQVKIFEVVEKIEDALSGLKVLEFEGNSIRLSLTTYIPNMDNMICLQKVELSVEPSEQNHELLIEVVDGTLELKNAEIFPNDVYIGEIVDVAKSFRQLYSPLPLLDNMSSLEWFLRRVQDRIVICTLRRFVVKCANKSRHSFEYLDRDEMIVAHMVGGIDAFIRLAQGWPIASAPLNLLTLKSSSNYSKEISLSFLCKVVDVANSLDEHLQHDISSFADGIEEILLQQMRTEGQPGDTMEK</sequence>
<evidence type="ECO:0000256" key="1">
    <source>
        <dbReference type="SAM" id="Coils"/>
    </source>
</evidence>
<protein>
    <submittedName>
        <fullName evidence="2">Uncharacterized protein</fullName>
    </submittedName>
</protein>
<reference evidence="3" key="1">
    <citation type="journal article" date="2014" name="Science">
        <title>The coffee genome provides insight into the convergent evolution of caffeine biosynthesis.</title>
        <authorList>
            <person name="Denoeud F."/>
            <person name="Carretero-Paulet L."/>
            <person name="Dereeper A."/>
            <person name="Droc G."/>
            <person name="Guyot R."/>
            <person name="Pietrella M."/>
            <person name="Zheng C."/>
            <person name="Alberti A."/>
            <person name="Anthony F."/>
            <person name="Aprea G."/>
            <person name="Aury J.M."/>
            <person name="Bento P."/>
            <person name="Bernard M."/>
            <person name="Bocs S."/>
            <person name="Campa C."/>
            <person name="Cenci A."/>
            <person name="Combes M.C."/>
            <person name="Crouzillat D."/>
            <person name="Da Silva C."/>
            <person name="Daddiego L."/>
            <person name="De Bellis F."/>
            <person name="Dussert S."/>
            <person name="Garsmeur O."/>
            <person name="Gayraud T."/>
            <person name="Guignon V."/>
            <person name="Jahn K."/>
            <person name="Jamilloux V."/>
            <person name="Joet T."/>
            <person name="Labadie K."/>
            <person name="Lan T."/>
            <person name="Leclercq J."/>
            <person name="Lepelley M."/>
            <person name="Leroy T."/>
            <person name="Li L.T."/>
            <person name="Librado P."/>
            <person name="Lopez L."/>
            <person name="Munoz A."/>
            <person name="Noel B."/>
            <person name="Pallavicini A."/>
            <person name="Perrotta G."/>
            <person name="Poncet V."/>
            <person name="Pot D."/>
            <person name="Priyono X."/>
            <person name="Rigoreau M."/>
            <person name="Rouard M."/>
            <person name="Rozas J."/>
            <person name="Tranchant-Dubreuil C."/>
            <person name="VanBuren R."/>
            <person name="Zhang Q."/>
            <person name="Andrade A.C."/>
            <person name="Argout X."/>
            <person name="Bertrand B."/>
            <person name="de Kochko A."/>
            <person name="Graziosi G."/>
            <person name="Henry R.J."/>
            <person name="Jayarama X."/>
            <person name="Ming R."/>
            <person name="Nagai C."/>
            <person name="Rounsley S."/>
            <person name="Sankoff D."/>
            <person name="Giuliano G."/>
            <person name="Albert V.A."/>
            <person name="Wincker P."/>
            <person name="Lashermes P."/>
        </authorList>
    </citation>
    <scope>NUCLEOTIDE SEQUENCE [LARGE SCALE GENOMIC DNA]</scope>
    <source>
        <strain evidence="3">cv. DH200-94</strain>
    </source>
</reference>
<name>A0A068USA0_COFCA</name>
<organism evidence="2 3">
    <name type="scientific">Coffea canephora</name>
    <name type="common">Robusta coffee</name>
    <dbReference type="NCBI Taxonomy" id="49390"/>
    <lineage>
        <taxon>Eukaryota</taxon>
        <taxon>Viridiplantae</taxon>
        <taxon>Streptophyta</taxon>
        <taxon>Embryophyta</taxon>
        <taxon>Tracheophyta</taxon>
        <taxon>Spermatophyta</taxon>
        <taxon>Magnoliopsida</taxon>
        <taxon>eudicotyledons</taxon>
        <taxon>Gunneridae</taxon>
        <taxon>Pentapetalae</taxon>
        <taxon>asterids</taxon>
        <taxon>lamiids</taxon>
        <taxon>Gentianales</taxon>
        <taxon>Rubiaceae</taxon>
        <taxon>Ixoroideae</taxon>
        <taxon>Gardenieae complex</taxon>
        <taxon>Bertiereae - Coffeeae clade</taxon>
        <taxon>Coffeeae</taxon>
        <taxon>Coffea</taxon>
    </lineage>
</organism>
<dbReference type="Gramene" id="CDP11167">
    <property type="protein sequence ID" value="CDP11167"/>
    <property type="gene ID" value="GSCOC_T00033237001"/>
</dbReference>
<dbReference type="PANTHER" id="PTHR36037:SF1">
    <property type="entry name" value="RNA-DIRECTED DNA POLYMERASE (REVERSE TRANSCRIPTASE)-RELATED FAMILY PROTEIN"/>
    <property type="match status" value="1"/>
</dbReference>
<accession>A0A068USA0</accession>
<dbReference type="AlphaFoldDB" id="A0A068USA0"/>
<dbReference type="Proteomes" id="UP000295252">
    <property type="component" value="Chromosome V"/>
</dbReference>
<dbReference type="InParanoid" id="A0A068USA0"/>
<keyword evidence="3" id="KW-1185">Reference proteome</keyword>
<dbReference type="OMA" id="FPNDVFI"/>
<evidence type="ECO:0000313" key="2">
    <source>
        <dbReference type="EMBL" id="CDP11167.1"/>
    </source>
</evidence>
<keyword evidence="1" id="KW-0175">Coiled coil</keyword>
<dbReference type="OrthoDB" id="1927690at2759"/>
<evidence type="ECO:0000313" key="3">
    <source>
        <dbReference type="Proteomes" id="UP000295252"/>
    </source>
</evidence>
<proteinExistence type="predicted"/>
<dbReference type="EMBL" id="HG739136">
    <property type="protein sequence ID" value="CDP11167.1"/>
    <property type="molecule type" value="Genomic_DNA"/>
</dbReference>
<dbReference type="STRING" id="49390.A0A068USA0"/>
<dbReference type="PhylomeDB" id="A0A068USA0"/>
<feature type="coiled-coil region" evidence="1">
    <location>
        <begin position="75"/>
        <end position="116"/>
    </location>
</feature>
<dbReference type="PANTHER" id="PTHR36037">
    <property type="entry name" value="RNA-DIRECTED DNA POLYMERASE (REVERSE TRANSCRIPTASE)-RELATED FAMILY PROTEIN"/>
    <property type="match status" value="1"/>
</dbReference>